<protein>
    <submittedName>
        <fullName evidence="1">PL13</fullName>
    </submittedName>
</protein>
<dbReference type="EMBL" id="AY741530">
    <property type="protein sequence ID" value="AAX76509.1"/>
    <property type="molecule type" value="Genomic_DNA"/>
</dbReference>
<reference evidence="1" key="1">
    <citation type="journal article" date="2005" name="Infect. Immun.">
        <title>LruA and LruB, novel lipoproteins of pathogenic Leptospira interrogans associated with equine recurrent uveitis.</title>
        <authorList>
            <person name="Verma A."/>
            <person name="Artiushin S."/>
            <person name="Matsunaga J."/>
            <person name="Haake D.A."/>
            <person name="Timoney J.F."/>
        </authorList>
    </citation>
    <scope>NUCLEOTIDE SEQUENCE</scope>
</reference>
<accession>Q3BDG9</accession>
<evidence type="ECO:0000313" key="1">
    <source>
        <dbReference type="EMBL" id="AAX76509.1"/>
    </source>
</evidence>
<proteinExistence type="predicted"/>
<name>Q3BDG9_LEPIR</name>
<dbReference type="AlphaFoldDB" id="Q3BDG9"/>
<sequence length="110" mass="13319">MRIFDDLKRNFIVNVFEKSFLLLFQRTSTKMNFKFEDNRKTTIWCRNFFVTFVRTHFDWKNFCMNSHKSTLVNYFELTGNLILRISINIITTSSSKIPRLRATALFRDLF</sequence>
<organism evidence="1">
    <name type="scientific">Leptospira interrogans serovar Pomona</name>
    <dbReference type="NCBI Taxonomy" id="44276"/>
    <lineage>
        <taxon>Bacteria</taxon>
        <taxon>Pseudomonadati</taxon>
        <taxon>Spirochaetota</taxon>
        <taxon>Spirochaetia</taxon>
        <taxon>Leptospirales</taxon>
        <taxon>Leptospiraceae</taxon>
        <taxon>Leptospira</taxon>
    </lineage>
</organism>